<evidence type="ECO:0000313" key="9">
    <source>
        <dbReference type="EMBL" id="RZH93071.1"/>
    </source>
</evidence>
<dbReference type="EMBL" id="CACTPI010000007">
    <property type="protein sequence ID" value="CAA4130379.1"/>
    <property type="molecule type" value="Genomic_DNA"/>
</dbReference>
<dbReference type="RefSeq" id="WP_000602136.1">
    <property type="nucleotide sequence ID" value="NZ_AP025249.1"/>
</dbReference>
<dbReference type="EMBL" id="CAIGXB010000012">
    <property type="protein sequence ID" value="CAC5808707.1"/>
    <property type="molecule type" value="Genomic_DNA"/>
</dbReference>
<dbReference type="SUPFAM" id="SSF52540">
    <property type="entry name" value="P-loop containing nucleoside triphosphate hydrolases"/>
    <property type="match status" value="1"/>
</dbReference>
<dbReference type="Pfam" id="PF13238">
    <property type="entry name" value="AAA_18"/>
    <property type="match status" value="1"/>
</dbReference>
<dbReference type="Proteomes" id="UP000442782">
    <property type="component" value="Unassembled WGS sequence"/>
</dbReference>
<evidence type="ECO:0000313" key="2">
    <source>
        <dbReference type="EMBL" id="CAA4130379.1"/>
    </source>
</evidence>
<dbReference type="Gene3D" id="3.40.50.300">
    <property type="entry name" value="P-loop containing nucleotide triphosphate hydrolases"/>
    <property type="match status" value="1"/>
</dbReference>
<dbReference type="EMBL" id="CAIIGD010000011">
    <property type="protein sequence ID" value="CAC8232645.1"/>
    <property type="molecule type" value="Genomic_DNA"/>
</dbReference>
<evidence type="ECO:0000313" key="4">
    <source>
        <dbReference type="EMBL" id="CAA4698742.1"/>
    </source>
</evidence>
<reference evidence="9 10" key="1">
    <citation type="submission" date="2018-11" db="EMBL/GenBank/DDBJ databases">
        <title>Genomic profiling of Staphylococcus species from a Poultry farm system in KwaZulu-Natal, South Africa.</title>
        <authorList>
            <person name="Amoako D.G."/>
            <person name="Somboro A.M."/>
            <person name="Abia A.L.K."/>
            <person name="Bester L.A."/>
            <person name="Essack S.Y."/>
        </authorList>
    </citation>
    <scope>NUCLEOTIDE SEQUENCE [LARGE SCALE GENOMIC DNA]</scope>
    <source>
        <strain evidence="9 10">SA9</strain>
    </source>
</reference>
<dbReference type="Proteomes" id="UP000443708">
    <property type="component" value="Unassembled WGS sequence"/>
</dbReference>
<evidence type="ECO:0000313" key="10">
    <source>
        <dbReference type="Proteomes" id="UP000293434"/>
    </source>
</evidence>
<protein>
    <submittedName>
        <fullName evidence="6">Phage protein</fullName>
    </submittedName>
</protein>
<evidence type="ECO:0000313" key="16">
    <source>
        <dbReference type="Proteomes" id="UP000459702"/>
    </source>
</evidence>
<dbReference type="AlphaFoldDB" id="A0A2I7Y900"/>
<accession>A0A2I7Y900</accession>
<name>A0A2I7Y900_STAAU</name>
<evidence type="ECO:0000313" key="1">
    <source>
        <dbReference type="EMBL" id="CAA4099405.1"/>
    </source>
</evidence>
<dbReference type="EMBL" id="CACTQT010000014">
    <property type="protein sequence ID" value="CAA4390981.1"/>
    <property type="molecule type" value="Genomic_DNA"/>
</dbReference>
<organism evidence="6 15">
    <name type="scientific">Staphylococcus aureus</name>
    <dbReference type="NCBI Taxonomy" id="1280"/>
    <lineage>
        <taxon>Bacteria</taxon>
        <taxon>Bacillati</taxon>
        <taxon>Bacillota</taxon>
        <taxon>Bacilli</taxon>
        <taxon>Bacillales</taxon>
        <taxon>Staphylococcaceae</taxon>
        <taxon>Staphylococcus</taxon>
    </lineage>
</organism>
<dbReference type="Proteomes" id="UP000505390">
    <property type="component" value="Unassembled WGS sequence"/>
</dbReference>
<evidence type="ECO:0000313" key="14">
    <source>
        <dbReference type="Proteomes" id="UP000443708"/>
    </source>
</evidence>
<evidence type="ECO:0000313" key="11">
    <source>
        <dbReference type="Proteomes" id="UP000442696"/>
    </source>
</evidence>
<comment type="caution">
    <text evidence="6">The sequence shown here is derived from an EMBL/GenBank/DDBJ whole genome shotgun (WGS) entry which is preliminary data.</text>
</comment>
<dbReference type="Proteomes" id="UP000459702">
    <property type="component" value="Unassembled WGS sequence"/>
</dbReference>
<evidence type="ECO:0000313" key="7">
    <source>
        <dbReference type="EMBL" id="CAC5808707.1"/>
    </source>
</evidence>
<evidence type="ECO:0000313" key="17">
    <source>
        <dbReference type="Proteomes" id="UP000505390"/>
    </source>
</evidence>
<dbReference type="Proteomes" id="UP000443506">
    <property type="component" value="Unassembled WGS sequence"/>
</dbReference>
<evidence type="ECO:0000313" key="5">
    <source>
        <dbReference type="EMBL" id="CAA6114663.1"/>
    </source>
</evidence>
<dbReference type="Proteomes" id="UP000293434">
    <property type="component" value="Unassembled WGS sequence"/>
</dbReference>
<evidence type="ECO:0000313" key="3">
    <source>
        <dbReference type="EMBL" id="CAA4390981.1"/>
    </source>
</evidence>
<gene>
    <name evidence="9" type="ORF">EIG94_08070</name>
    <name evidence="1" type="ORF">SAMEA1029512_00858</name>
    <name evidence="2" type="ORF">SAMEA1029528_01723</name>
    <name evidence="3" type="ORF">SAMEA2078260_02254</name>
    <name evidence="5" type="ORF">SAMEA2078588_02267</name>
    <name evidence="6" type="ORF">SAMEA2080344_02299</name>
    <name evidence="4" type="ORF">SAMEA2081063_02245</name>
    <name evidence="7" type="ORF">SAMEA4008575_02491</name>
    <name evidence="8" type="ORF">SAMEA70146418_02488</name>
</gene>
<sequence>MILLQPTNNNTINIALTGKMRSGKDTVAKQLIKAFEDDSDTRVVMFGFGDALKEYAQELFPNKFTDGQKPRHLYQWFGQTMRTQDEDIWVRMAADNINRSKSFSSLFKNAINVITDLRQPNEYQFCKDNNFIIVKVECDDAVRLQRMEAINDEFDITDLTHETEGYIDTFEADYTITTTHTNEDECMERVKALKEFILKK</sequence>
<reference evidence="11 12" key="2">
    <citation type="submission" date="2019-12" db="EMBL/GenBank/DDBJ databases">
        <authorList>
            <consortium name="Pathogen Informatics"/>
        </authorList>
    </citation>
    <scope>NUCLEOTIDE SEQUENCE [LARGE SCALE GENOMIC DNA]</scope>
    <source>
        <strain evidence="8 18">MOS105</strain>
        <strain evidence="2 14">S040_N01_C01</strain>
        <strain evidence="1 12">S087_N01_C01</strain>
        <strain evidence="7 17">SG160</strain>
        <strain evidence="5 16">T012_N10_C04</strain>
        <strain evidence="3 11">T012_N16_C08</strain>
        <strain evidence="4 13">T065_N03_C06</strain>
        <strain evidence="6 15">T197_A02_C01</strain>
    </source>
</reference>
<dbReference type="EMBL" id="RQTC01000123">
    <property type="protein sequence ID" value="RZH93071.1"/>
    <property type="molecule type" value="Genomic_DNA"/>
</dbReference>
<evidence type="ECO:0000313" key="6">
    <source>
        <dbReference type="EMBL" id="CAA6378521.1"/>
    </source>
</evidence>
<dbReference type="EMBL" id="CACTWD010000015">
    <property type="protein sequence ID" value="CAA4698742.1"/>
    <property type="molecule type" value="Genomic_DNA"/>
</dbReference>
<dbReference type="Proteomes" id="UP000459586">
    <property type="component" value="Unassembled WGS sequence"/>
</dbReference>
<evidence type="ECO:0000313" key="13">
    <source>
        <dbReference type="Proteomes" id="UP000443506"/>
    </source>
</evidence>
<evidence type="ECO:0000313" key="15">
    <source>
        <dbReference type="Proteomes" id="UP000459586"/>
    </source>
</evidence>
<evidence type="ECO:0000313" key="18">
    <source>
        <dbReference type="Proteomes" id="UP000507112"/>
    </source>
</evidence>
<proteinExistence type="predicted"/>
<evidence type="ECO:0000313" key="12">
    <source>
        <dbReference type="Proteomes" id="UP000442782"/>
    </source>
</evidence>
<evidence type="ECO:0000313" key="8">
    <source>
        <dbReference type="EMBL" id="CAC8232645.1"/>
    </source>
</evidence>
<dbReference type="EMBL" id="CACTOE010000005">
    <property type="protein sequence ID" value="CAA4099405.1"/>
    <property type="molecule type" value="Genomic_DNA"/>
</dbReference>
<dbReference type="Proteomes" id="UP000507112">
    <property type="component" value="Unassembled WGS sequence"/>
</dbReference>
<dbReference type="EMBL" id="CACUNS010000015">
    <property type="protein sequence ID" value="CAA6114663.1"/>
    <property type="molecule type" value="Genomic_DNA"/>
</dbReference>
<dbReference type="EMBL" id="CACURZ010000015">
    <property type="protein sequence ID" value="CAA6378521.1"/>
    <property type="molecule type" value="Genomic_DNA"/>
</dbReference>
<dbReference type="InterPro" id="IPR027417">
    <property type="entry name" value="P-loop_NTPase"/>
</dbReference>
<dbReference type="Proteomes" id="UP000442696">
    <property type="component" value="Unassembled WGS sequence"/>
</dbReference>